<dbReference type="Pfam" id="PF05199">
    <property type="entry name" value="GMC_oxred_C"/>
    <property type="match status" value="1"/>
</dbReference>
<dbReference type="PANTHER" id="PTHR11552">
    <property type="entry name" value="GLUCOSE-METHANOL-CHOLINE GMC OXIDOREDUCTASE"/>
    <property type="match status" value="1"/>
</dbReference>
<protein>
    <submittedName>
        <fullName evidence="4">Glucose-methanol-choline oxidoreductase-like protein</fullName>
    </submittedName>
</protein>
<dbReference type="InterPro" id="IPR036188">
    <property type="entry name" value="FAD/NAD-bd_sf"/>
</dbReference>
<keyword evidence="2" id="KW-0274">FAD</keyword>
<dbReference type="Pfam" id="PF00732">
    <property type="entry name" value="GMC_oxred_N"/>
    <property type="match status" value="1"/>
</dbReference>
<feature type="domain" description="Glucose-methanol-choline oxidoreductase N-terminal" evidence="3">
    <location>
        <begin position="259"/>
        <end position="273"/>
    </location>
</feature>
<dbReference type="AlphaFoldDB" id="A0A9P9IMX3"/>
<dbReference type="PROSITE" id="PS00624">
    <property type="entry name" value="GMC_OXRED_2"/>
    <property type="match status" value="1"/>
</dbReference>
<evidence type="ECO:0000259" key="3">
    <source>
        <dbReference type="PROSITE" id="PS00624"/>
    </source>
</evidence>
<dbReference type="Proteomes" id="UP000700596">
    <property type="component" value="Unassembled WGS sequence"/>
</dbReference>
<evidence type="ECO:0000313" key="4">
    <source>
        <dbReference type="EMBL" id="KAH7128418.1"/>
    </source>
</evidence>
<dbReference type="InterPro" id="IPR000172">
    <property type="entry name" value="GMC_OxRdtase_N"/>
</dbReference>
<reference evidence="4" key="1">
    <citation type="journal article" date="2021" name="Nat. Commun.">
        <title>Genetic determinants of endophytism in the Arabidopsis root mycobiome.</title>
        <authorList>
            <person name="Mesny F."/>
            <person name="Miyauchi S."/>
            <person name="Thiergart T."/>
            <person name="Pickel B."/>
            <person name="Atanasova L."/>
            <person name="Karlsson M."/>
            <person name="Huettel B."/>
            <person name="Barry K.W."/>
            <person name="Haridas S."/>
            <person name="Chen C."/>
            <person name="Bauer D."/>
            <person name="Andreopoulos W."/>
            <person name="Pangilinan J."/>
            <person name="LaButti K."/>
            <person name="Riley R."/>
            <person name="Lipzen A."/>
            <person name="Clum A."/>
            <person name="Drula E."/>
            <person name="Henrissat B."/>
            <person name="Kohler A."/>
            <person name="Grigoriev I.V."/>
            <person name="Martin F.M."/>
            <person name="Hacquard S."/>
        </authorList>
    </citation>
    <scope>NUCLEOTIDE SEQUENCE</scope>
    <source>
        <strain evidence="4">MPI-CAGE-CH-0243</strain>
    </source>
</reference>
<dbReference type="Gene3D" id="3.30.560.10">
    <property type="entry name" value="Glucose Oxidase, domain 3"/>
    <property type="match status" value="1"/>
</dbReference>
<organism evidence="4 5">
    <name type="scientific">Dendryphion nanum</name>
    <dbReference type="NCBI Taxonomy" id="256645"/>
    <lineage>
        <taxon>Eukaryota</taxon>
        <taxon>Fungi</taxon>
        <taxon>Dikarya</taxon>
        <taxon>Ascomycota</taxon>
        <taxon>Pezizomycotina</taxon>
        <taxon>Dothideomycetes</taxon>
        <taxon>Pleosporomycetidae</taxon>
        <taxon>Pleosporales</taxon>
        <taxon>Torulaceae</taxon>
        <taxon>Dendryphion</taxon>
    </lineage>
</organism>
<comment type="cofactor">
    <cofactor evidence="2">
        <name>FAD</name>
        <dbReference type="ChEBI" id="CHEBI:57692"/>
    </cofactor>
</comment>
<dbReference type="PANTHER" id="PTHR11552:SF123">
    <property type="entry name" value="GMC OXIDOREDUCTASE (AFU_ORTHOLOGUE AFUA_2G01770)-RELATED"/>
    <property type="match status" value="1"/>
</dbReference>
<dbReference type="PIRSF" id="PIRSF000137">
    <property type="entry name" value="Alcohol_oxidase"/>
    <property type="match status" value="1"/>
</dbReference>
<dbReference type="OrthoDB" id="269227at2759"/>
<accession>A0A9P9IMX3</accession>
<keyword evidence="5" id="KW-1185">Reference proteome</keyword>
<dbReference type="InterPro" id="IPR012132">
    <property type="entry name" value="GMC_OxRdtase"/>
</dbReference>
<gene>
    <name evidence="4" type="ORF">B0J11DRAFT_613636</name>
</gene>
<feature type="binding site" evidence="2">
    <location>
        <begin position="97"/>
        <end position="100"/>
    </location>
    <ligand>
        <name>FAD</name>
        <dbReference type="ChEBI" id="CHEBI:57692"/>
    </ligand>
</feature>
<evidence type="ECO:0000313" key="5">
    <source>
        <dbReference type="Proteomes" id="UP000700596"/>
    </source>
</evidence>
<feature type="binding site" evidence="2">
    <location>
        <position position="226"/>
    </location>
    <ligand>
        <name>FAD</name>
        <dbReference type="ChEBI" id="CHEBI:57692"/>
    </ligand>
</feature>
<evidence type="ECO:0000256" key="2">
    <source>
        <dbReference type="PIRSR" id="PIRSR000137-2"/>
    </source>
</evidence>
<dbReference type="Gene3D" id="3.50.50.60">
    <property type="entry name" value="FAD/NAD(P)-binding domain"/>
    <property type="match status" value="1"/>
</dbReference>
<dbReference type="EMBL" id="JAGMWT010000005">
    <property type="protein sequence ID" value="KAH7128418.1"/>
    <property type="molecule type" value="Genomic_DNA"/>
</dbReference>
<dbReference type="SUPFAM" id="SSF51905">
    <property type="entry name" value="FAD/NAD(P)-binding domain"/>
    <property type="match status" value="1"/>
</dbReference>
<evidence type="ECO:0000256" key="1">
    <source>
        <dbReference type="ARBA" id="ARBA00010790"/>
    </source>
</evidence>
<keyword evidence="2" id="KW-0285">Flavoprotein</keyword>
<proteinExistence type="inferred from homology"/>
<comment type="similarity">
    <text evidence="1">Belongs to the GMC oxidoreductase family.</text>
</comment>
<dbReference type="InterPro" id="IPR007867">
    <property type="entry name" value="GMC_OxRtase_C"/>
</dbReference>
<dbReference type="GO" id="GO:0050660">
    <property type="term" value="F:flavin adenine dinucleotide binding"/>
    <property type="evidence" value="ECO:0007669"/>
    <property type="project" value="InterPro"/>
</dbReference>
<sequence length="559" mass="61209">MSDPSSTFDYIIVGGGTAGVPIASRLSQYLPSFQVALLEAGPDAVDHPKVTDPNVWPSLIEEGLLVDYSTTPQKYLDNRNVPANLAGRMLSGSSGGNVGVWMRASKTDYALIAEKAGHKRFTFEGLLPYFRRIETHWDKKADPKIHGFTGPIHTVGGREYPFRETMLRSYEALGLRYNSQSTAGDPTGVCDLTQCYRATSPGSSERQHSAKVYDLSKVHVQCNEPVARILFDSSNSAIGVQLVSGKILNARKEVIVCCGAHKTPQILKLSGIGPKEELNNFQIPLIVDNAAVGDNLFDHSHLTQFFKIKYPEKGFCFPFKGTARPEYGQGIPWEFNAFSNIPPDELRPVLASDGFSGVENNTHHLLQDKRCHILGIPWYFPIVASNEYNPTIDVTAGGHMAFTSLHLLPVSRGAVKLRSSDAHDEPLMDPNYLSTNTDRYILRRAVRDTLRLTETEPLASQLDGETPPADSAFAALSSKSTDEEIDARIRAFLSTVSHPMGTCALGTVLDDEFKVRGARNLRVCDASVFPEPVGAMPSSTIYAFAEMCADLVAGRSPTE</sequence>
<name>A0A9P9IMX3_9PLEO</name>
<comment type="caution">
    <text evidence="4">The sequence shown here is derived from an EMBL/GenBank/DDBJ whole genome shotgun (WGS) entry which is preliminary data.</text>
</comment>
<dbReference type="SUPFAM" id="SSF54373">
    <property type="entry name" value="FAD-linked reductases, C-terminal domain"/>
    <property type="match status" value="1"/>
</dbReference>
<dbReference type="GO" id="GO:0016614">
    <property type="term" value="F:oxidoreductase activity, acting on CH-OH group of donors"/>
    <property type="evidence" value="ECO:0007669"/>
    <property type="project" value="InterPro"/>
</dbReference>